<evidence type="ECO:0000256" key="7">
    <source>
        <dbReference type="SAM" id="Coils"/>
    </source>
</evidence>
<keyword evidence="7" id="KW-0175">Coiled coil</keyword>
<dbReference type="KEGG" id="kak:Kalk_15110"/>
<feature type="transmembrane region" description="Helical" evidence="8">
    <location>
        <begin position="563"/>
        <end position="582"/>
    </location>
</feature>
<dbReference type="Proteomes" id="UP000235116">
    <property type="component" value="Chromosome"/>
</dbReference>
<dbReference type="RefSeq" id="WP_101895045.1">
    <property type="nucleotide sequence ID" value="NZ_CP022684.1"/>
</dbReference>
<dbReference type="InterPro" id="IPR049142">
    <property type="entry name" value="MS_channel_1st"/>
</dbReference>
<evidence type="ECO:0000256" key="4">
    <source>
        <dbReference type="ARBA" id="ARBA00022692"/>
    </source>
</evidence>
<feature type="transmembrane region" description="Helical" evidence="8">
    <location>
        <begin position="692"/>
        <end position="714"/>
    </location>
</feature>
<dbReference type="GO" id="GO:0008381">
    <property type="term" value="F:mechanosensitive monoatomic ion channel activity"/>
    <property type="evidence" value="ECO:0007669"/>
    <property type="project" value="UniProtKB-ARBA"/>
</dbReference>
<evidence type="ECO:0000259" key="13">
    <source>
        <dbReference type="Pfam" id="PF21088"/>
    </source>
</evidence>
<evidence type="ECO:0000313" key="15">
    <source>
        <dbReference type="Proteomes" id="UP000235116"/>
    </source>
</evidence>
<keyword evidence="5 8" id="KW-1133">Transmembrane helix</keyword>
<dbReference type="Gene3D" id="1.10.287.1260">
    <property type="match status" value="1"/>
</dbReference>
<dbReference type="Gene3D" id="2.30.30.60">
    <property type="match status" value="1"/>
</dbReference>
<dbReference type="InterPro" id="IPR052702">
    <property type="entry name" value="MscS-like_channel"/>
</dbReference>
<feature type="transmembrane region" description="Helical" evidence="8">
    <location>
        <begin position="918"/>
        <end position="948"/>
    </location>
</feature>
<evidence type="ECO:0000256" key="6">
    <source>
        <dbReference type="ARBA" id="ARBA00023136"/>
    </source>
</evidence>
<feature type="domain" description="Mechanosensitive ion channel MscS" evidence="10">
    <location>
        <begin position="936"/>
        <end position="1001"/>
    </location>
</feature>
<feature type="transmembrane region" description="Helical" evidence="8">
    <location>
        <begin position="847"/>
        <end position="866"/>
    </location>
</feature>
<feature type="transmembrane region" description="Helical" evidence="8">
    <location>
        <begin position="638"/>
        <end position="658"/>
    </location>
</feature>
<sequence>MSIQKSNPLRLCFGILLCLCALSFAGQTARAAGNPEAASQVDAVTKELDLLSKELKQQESVAQSLREQIQSVNNEIQSAPELAAQFRQEIQRLEQSKSKEKLPSNQDSLEGAIDLLDAQAKALQQGLSFVLERIGEQQSLPSKAREDVMAAQKQALELQEKIRQQENSDKNASLKNLQLSLLKQQLANANLRKELAQNRLEGYQKLLDLYTVNRDLLFLRMEMLKSALTLLRQKRDDMRLQTAGEHQDASVELQGAYDEIPEVLKQEQKENQRLKDLLLTRTEHLNATADLLVDGKQELQDIRYRFEVAKQQLELTDSYQFVDDYLLRQRQSLQAKMREQETHSSLQTSVSKARLEQFKFDEELHYVRTETSRSLYIDGVLKKSGSVDPSVRQDLNNIYQARAELLGKLLQVNADYVVNLTNLELLHGDQQAERAKFYELLNKKLFWRRSAAPLDWQWFVALPGSVSWFVMSHQWGEPFTLWWQQLVSPIYPVVGLSLLLGFYAISRRKVLQRLVRGSQKVGNVTKDRFRYTLEALLGTLILALPWPVLLVVLAYPLANSDVASPFADGFASALVVLARWLFMFEFIRHLLRPHGLAEGHFRWRPSAIAAVKRWLPLLYLQLPGAFVFIVVWREGDDFHSGILGRAAYLIVMSVFLFYCARMFSPKSGVTQRELSVDEGGGIIYWYQSWNKALFWLAVLVPLSLIVLSVQGYSFSAMEIMVLMYQTIMYGFFIFILDQVLVRWFAVLERKLAYVRAKEKRDALRKVKEQQEGAVAGEPLPEIEISKLDVATVSEQNRALLRVMSFALFAVVCYLSWQDFFQAIQIFQEIELWTYNVTTDTGLEAHTVTLETLLATLLALSLTYAGVKNLPGLIEVMILRRLKVDSGIRFAITTSARYAVIMIGVMIVSGMIGLDWSKLGWLVAALGVGLGFGLQEIFANFISGLIILFERPIRIGDTVTINELSGTVSQIRMRATTMVDWDQKELIIPNKTFVTSQFINWTLSDSTTRVVIKVGVAYGSDTELVTKTLLKIAKANEIVLREPEPSAFFLGFGASSLDFELRAFVSNFSKRLVLIHELHTEIDRQFKELGIEIAFPQLDVHVKHLPSKG</sequence>
<keyword evidence="15" id="KW-1185">Reference proteome</keyword>
<feature type="transmembrane region" description="Helical" evidence="8">
    <location>
        <begin position="887"/>
        <end position="912"/>
    </location>
</feature>
<feature type="transmembrane region" description="Helical" evidence="8">
    <location>
        <begin position="535"/>
        <end position="557"/>
    </location>
</feature>
<feature type="transmembrane region" description="Helical" evidence="8">
    <location>
        <begin position="726"/>
        <end position="745"/>
    </location>
</feature>
<accession>A0A2K9LN47</accession>
<feature type="domain" description="Mechanosensitive ion channel transmembrane helices 2/3" evidence="13">
    <location>
        <begin position="896"/>
        <end position="934"/>
    </location>
</feature>
<evidence type="ECO:0000259" key="12">
    <source>
        <dbReference type="Pfam" id="PF21082"/>
    </source>
</evidence>
<dbReference type="SUPFAM" id="SSF82689">
    <property type="entry name" value="Mechanosensitive channel protein MscS (YggB), C-terminal domain"/>
    <property type="match status" value="1"/>
</dbReference>
<dbReference type="SUPFAM" id="SSF82861">
    <property type="entry name" value="Mechanosensitive channel protein MscS (YggB), transmembrane region"/>
    <property type="match status" value="1"/>
</dbReference>
<evidence type="ECO:0000256" key="5">
    <source>
        <dbReference type="ARBA" id="ARBA00022989"/>
    </source>
</evidence>
<dbReference type="Pfam" id="PF12794">
    <property type="entry name" value="MscS_TM"/>
    <property type="match status" value="1"/>
</dbReference>
<dbReference type="InterPro" id="IPR049278">
    <property type="entry name" value="MS_channel_C"/>
</dbReference>
<comment type="subcellular location">
    <subcellularLocation>
        <location evidence="1">Cell membrane</location>
        <topology evidence="1">Multi-pass membrane protein</topology>
    </subcellularLocation>
</comment>
<keyword evidence="6 8" id="KW-0472">Membrane</keyword>
<organism evidence="14 15">
    <name type="scientific">Ketobacter alkanivorans</name>
    <dbReference type="NCBI Taxonomy" id="1917421"/>
    <lineage>
        <taxon>Bacteria</taxon>
        <taxon>Pseudomonadati</taxon>
        <taxon>Pseudomonadota</taxon>
        <taxon>Gammaproteobacteria</taxon>
        <taxon>Pseudomonadales</taxon>
        <taxon>Ketobacteraceae</taxon>
        <taxon>Ketobacter</taxon>
    </lineage>
</organism>
<feature type="coiled-coil region" evidence="7">
    <location>
        <begin position="41"/>
        <end position="75"/>
    </location>
</feature>
<gene>
    <name evidence="14" type="ORF">Kalk_15110</name>
</gene>
<dbReference type="InterPro" id="IPR006686">
    <property type="entry name" value="MscS_channel_CS"/>
</dbReference>
<dbReference type="InterPro" id="IPR010920">
    <property type="entry name" value="LSM_dom_sf"/>
</dbReference>
<feature type="transmembrane region" description="Helical" evidence="8">
    <location>
        <begin position="614"/>
        <end position="632"/>
    </location>
</feature>
<dbReference type="InterPro" id="IPR006685">
    <property type="entry name" value="MscS_channel_2nd"/>
</dbReference>
<evidence type="ECO:0000256" key="8">
    <source>
        <dbReference type="SAM" id="Phobius"/>
    </source>
</evidence>
<dbReference type="OrthoDB" id="9799209at2"/>
<dbReference type="EMBL" id="CP022684">
    <property type="protein sequence ID" value="AUM13670.1"/>
    <property type="molecule type" value="Genomic_DNA"/>
</dbReference>
<evidence type="ECO:0000256" key="3">
    <source>
        <dbReference type="ARBA" id="ARBA00022475"/>
    </source>
</evidence>
<dbReference type="PROSITE" id="PS01246">
    <property type="entry name" value="UPF0003"/>
    <property type="match status" value="1"/>
</dbReference>
<name>A0A2K9LN47_9GAMM</name>
<feature type="domain" description="Mechanosensitive ion channel MscS C-terminal" evidence="12">
    <location>
        <begin position="1009"/>
        <end position="1092"/>
    </location>
</feature>
<evidence type="ECO:0000256" key="1">
    <source>
        <dbReference type="ARBA" id="ARBA00004651"/>
    </source>
</evidence>
<dbReference type="InterPro" id="IPR011014">
    <property type="entry name" value="MscS_channel_TM-2"/>
</dbReference>
<keyword evidence="3" id="KW-1003">Cell membrane</keyword>
<feature type="transmembrane region" description="Helical" evidence="8">
    <location>
        <begin position="481"/>
        <end position="505"/>
    </location>
</feature>
<feature type="domain" description="Mechanosensitive ion channel inner membrane" evidence="11">
    <location>
        <begin position="496"/>
        <end position="832"/>
    </location>
</feature>
<feature type="chain" id="PRO_5014603736" evidence="9">
    <location>
        <begin position="32"/>
        <end position="1108"/>
    </location>
</feature>
<feature type="coiled-coil region" evidence="7">
    <location>
        <begin position="148"/>
        <end position="241"/>
    </location>
</feature>
<dbReference type="InterPro" id="IPR011066">
    <property type="entry name" value="MscS_channel_C_sf"/>
</dbReference>
<feature type="signal peptide" evidence="9">
    <location>
        <begin position="1"/>
        <end position="31"/>
    </location>
</feature>
<dbReference type="SUPFAM" id="SSF50182">
    <property type="entry name" value="Sm-like ribonucleoproteins"/>
    <property type="match status" value="1"/>
</dbReference>
<evidence type="ECO:0000313" key="14">
    <source>
        <dbReference type="EMBL" id="AUM13670.1"/>
    </source>
</evidence>
<dbReference type="PANTHER" id="PTHR30347">
    <property type="entry name" value="POTASSIUM CHANNEL RELATED"/>
    <property type="match status" value="1"/>
</dbReference>
<dbReference type="Gene3D" id="3.30.70.100">
    <property type="match status" value="1"/>
</dbReference>
<dbReference type="InterPro" id="IPR023408">
    <property type="entry name" value="MscS_beta-dom_sf"/>
</dbReference>
<reference evidence="15" key="1">
    <citation type="submission" date="2017-08" db="EMBL/GenBank/DDBJ databases">
        <title>Direct submision.</title>
        <authorList>
            <person name="Kim S.-J."/>
            <person name="Rhee S.-K."/>
        </authorList>
    </citation>
    <scope>NUCLEOTIDE SEQUENCE [LARGE SCALE GENOMIC DNA]</scope>
    <source>
        <strain evidence="15">GI5</strain>
    </source>
</reference>
<dbReference type="AlphaFoldDB" id="A0A2K9LN47"/>
<dbReference type="Pfam" id="PF00924">
    <property type="entry name" value="MS_channel_2nd"/>
    <property type="match status" value="1"/>
</dbReference>
<dbReference type="GO" id="GO:0005886">
    <property type="term" value="C:plasma membrane"/>
    <property type="evidence" value="ECO:0007669"/>
    <property type="project" value="UniProtKB-SubCell"/>
</dbReference>
<feature type="transmembrane region" description="Helical" evidence="8">
    <location>
        <begin position="798"/>
        <end position="816"/>
    </location>
</feature>
<dbReference type="PANTHER" id="PTHR30347:SF1">
    <property type="entry name" value="MECHANOSENSITIVE CHANNEL MSCK"/>
    <property type="match status" value="1"/>
</dbReference>
<protein>
    <submittedName>
        <fullName evidence="14">Uncharacterized protein</fullName>
    </submittedName>
</protein>
<dbReference type="Pfam" id="PF21088">
    <property type="entry name" value="MS_channel_1st"/>
    <property type="match status" value="1"/>
</dbReference>
<evidence type="ECO:0000259" key="11">
    <source>
        <dbReference type="Pfam" id="PF12794"/>
    </source>
</evidence>
<comment type="similarity">
    <text evidence="2">Belongs to the MscS (TC 1.A.23) family.</text>
</comment>
<keyword evidence="4 8" id="KW-0812">Transmembrane</keyword>
<evidence type="ECO:0000256" key="2">
    <source>
        <dbReference type="ARBA" id="ARBA00008017"/>
    </source>
</evidence>
<proteinExistence type="inferred from homology"/>
<keyword evidence="9" id="KW-0732">Signal</keyword>
<evidence type="ECO:0000256" key="9">
    <source>
        <dbReference type="SAM" id="SignalP"/>
    </source>
</evidence>
<dbReference type="InterPro" id="IPR025692">
    <property type="entry name" value="MscS_IM_dom1"/>
</dbReference>
<dbReference type="Pfam" id="PF21082">
    <property type="entry name" value="MS_channel_3rd"/>
    <property type="match status" value="1"/>
</dbReference>
<evidence type="ECO:0000259" key="10">
    <source>
        <dbReference type="Pfam" id="PF00924"/>
    </source>
</evidence>